<evidence type="ECO:0000256" key="1">
    <source>
        <dbReference type="ARBA" id="ARBA00022857"/>
    </source>
</evidence>
<dbReference type="Gene3D" id="3.40.50.720">
    <property type="entry name" value="NAD(P)-binding Rossmann-like Domain"/>
    <property type="match status" value="1"/>
</dbReference>
<dbReference type="PANTHER" id="PTHR44154">
    <property type="entry name" value="QUINONE OXIDOREDUCTASE"/>
    <property type="match status" value="1"/>
</dbReference>
<keyword evidence="4" id="KW-1185">Reference proteome</keyword>
<dbReference type="EMBL" id="AZCX01000010">
    <property type="protein sequence ID" value="KRK47298.1"/>
    <property type="molecule type" value="Genomic_DNA"/>
</dbReference>
<comment type="caution">
    <text evidence="3">The sequence shown here is derived from an EMBL/GenBank/DDBJ whole genome shotgun (WGS) entry which is preliminary data.</text>
</comment>
<dbReference type="InterPro" id="IPR013154">
    <property type="entry name" value="ADH-like_N"/>
</dbReference>
<dbReference type="PANTHER" id="PTHR44154:SF1">
    <property type="entry name" value="QUINONE OXIDOREDUCTASE"/>
    <property type="match status" value="1"/>
</dbReference>
<dbReference type="InterPro" id="IPR011032">
    <property type="entry name" value="GroES-like_sf"/>
</dbReference>
<dbReference type="GO" id="GO:0016491">
    <property type="term" value="F:oxidoreductase activity"/>
    <property type="evidence" value="ECO:0007669"/>
    <property type="project" value="InterPro"/>
</dbReference>
<sequence>MLASWFESFGSPDVITTGEIPAPQLVPNSVLVQVEAVAVDHVDTFVRNGRFKTALASPHIVGRDLVGTVVASNVAAFTPGQAVWSNAMGYDGRMGATAEYVVVPAPLLFPVPEGVDHHQLVVAVHSAATASIVLRDVMAAGPNNTLLIEGAAGHVGTKLVSLAHHMGLRVLTTSAPRDFSKLTQLGSDRCFDYHDPITTSVDEPVQHAIDTSGRIALNANLTVLTQGGEVTLITAPADRPFTFDGPAFYMALKHINGFVISHATTVQLQRAAEQLNHQFADGQLLDDTLLIKSFKDAPWAHDALESGTDHGHRIVLTP</sequence>
<dbReference type="PATRIC" id="fig|1302272.5.peg.566"/>
<evidence type="ECO:0000259" key="2">
    <source>
        <dbReference type="SMART" id="SM00829"/>
    </source>
</evidence>
<evidence type="ECO:0000313" key="4">
    <source>
        <dbReference type="Proteomes" id="UP000050911"/>
    </source>
</evidence>
<dbReference type="OrthoDB" id="9792162at2"/>
<dbReference type="RefSeq" id="WP_054659853.1">
    <property type="nucleotide sequence ID" value="NZ_AZCX01000010.1"/>
</dbReference>
<proteinExistence type="predicted"/>
<dbReference type="Gene3D" id="3.90.180.10">
    <property type="entry name" value="Medium-chain alcohol dehydrogenases, catalytic domain"/>
    <property type="match status" value="1"/>
</dbReference>
<dbReference type="InterPro" id="IPR051603">
    <property type="entry name" value="Zinc-ADH_QOR/CCCR"/>
</dbReference>
<protein>
    <submittedName>
        <fullName evidence="3">Oxidoreductase</fullName>
    </submittedName>
</protein>
<name>A0A0R1HV42_9LACO</name>
<evidence type="ECO:0000313" key="3">
    <source>
        <dbReference type="EMBL" id="KRK47298.1"/>
    </source>
</evidence>
<dbReference type="AlphaFoldDB" id="A0A0R1HV42"/>
<dbReference type="Proteomes" id="UP000050911">
    <property type="component" value="Unassembled WGS sequence"/>
</dbReference>
<dbReference type="Pfam" id="PF00107">
    <property type="entry name" value="ADH_zinc_N"/>
    <property type="match status" value="1"/>
</dbReference>
<dbReference type="SUPFAM" id="SSF51735">
    <property type="entry name" value="NAD(P)-binding Rossmann-fold domains"/>
    <property type="match status" value="1"/>
</dbReference>
<dbReference type="STRING" id="1302272.FC96_GL000568"/>
<dbReference type="SMART" id="SM00829">
    <property type="entry name" value="PKS_ER"/>
    <property type="match status" value="1"/>
</dbReference>
<dbReference type="InterPro" id="IPR036291">
    <property type="entry name" value="NAD(P)-bd_dom_sf"/>
</dbReference>
<dbReference type="Pfam" id="PF08240">
    <property type="entry name" value="ADH_N"/>
    <property type="match status" value="1"/>
</dbReference>
<keyword evidence="1" id="KW-0521">NADP</keyword>
<accession>A0A0R1HV42</accession>
<feature type="domain" description="Enoyl reductase (ER)" evidence="2">
    <location>
        <begin position="10"/>
        <end position="316"/>
    </location>
</feature>
<organism evidence="3 4">
    <name type="scientific">Secundilactobacillus kimchicus JCM 15530</name>
    <dbReference type="NCBI Taxonomy" id="1302272"/>
    <lineage>
        <taxon>Bacteria</taxon>
        <taxon>Bacillati</taxon>
        <taxon>Bacillota</taxon>
        <taxon>Bacilli</taxon>
        <taxon>Lactobacillales</taxon>
        <taxon>Lactobacillaceae</taxon>
        <taxon>Secundilactobacillus</taxon>
    </lineage>
</organism>
<dbReference type="InterPro" id="IPR013149">
    <property type="entry name" value="ADH-like_C"/>
</dbReference>
<dbReference type="InterPro" id="IPR020843">
    <property type="entry name" value="ER"/>
</dbReference>
<gene>
    <name evidence="3" type="ORF">FC96_GL000568</name>
</gene>
<dbReference type="SUPFAM" id="SSF50129">
    <property type="entry name" value="GroES-like"/>
    <property type="match status" value="1"/>
</dbReference>
<reference evidence="3 4" key="1">
    <citation type="journal article" date="2015" name="Genome Announc.">
        <title>Expanding the biotechnology potential of lactobacilli through comparative genomics of 213 strains and associated genera.</title>
        <authorList>
            <person name="Sun Z."/>
            <person name="Harris H.M."/>
            <person name="McCann A."/>
            <person name="Guo C."/>
            <person name="Argimon S."/>
            <person name="Zhang W."/>
            <person name="Yang X."/>
            <person name="Jeffery I.B."/>
            <person name="Cooney J.C."/>
            <person name="Kagawa T.F."/>
            <person name="Liu W."/>
            <person name="Song Y."/>
            <person name="Salvetti E."/>
            <person name="Wrobel A."/>
            <person name="Rasinkangas P."/>
            <person name="Parkhill J."/>
            <person name="Rea M.C."/>
            <person name="O'Sullivan O."/>
            <person name="Ritari J."/>
            <person name="Douillard F.P."/>
            <person name="Paul Ross R."/>
            <person name="Yang R."/>
            <person name="Briner A.E."/>
            <person name="Felis G.E."/>
            <person name="de Vos W.M."/>
            <person name="Barrangou R."/>
            <person name="Klaenhammer T.R."/>
            <person name="Caufield P.W."/>
            <person name="Cui Y."/>
            <person name="Zhang H."/>
            <person name="O'Toole P.W."/>
        </authorList>
    </citation>
    <scope>NUCLEOTIDE SEQUENCE [LARGE SCALE GENOMIC DNA]</scope>
    <source>
        <strain evidence="3 4">JCM 15530</strain>
    </source>
</reference>